<evidence type="ECO:0000313" key="2">
    <source>
        <dbReference type="EMBL" id="UWP58375.1"/>
    </source>
</evidence>
<sequence>MTRAISITNIHAVHNTRIKEIRFAYSPTAALLSVFFGLPILTLGTVFAVCYLIMTPVAWLCGWPL</sequence>
<accession>A0ABY5VCY0</accession>
<dbReference type="EMBL" id="CP102290">
    <property type="protein sequence ID" value="UWP58375.1"/>
    <property type="molecule type" value="Genomic_DNA"/>
</dbReference>
<evidence type="ECO:0000313" key="3">
    <source>
        <dbReference type="Proteomes" id="UP001060164"/>
    </source>
</evidence>
<gene>
    <name evidence="2" type="ORF">NQ502_13405</name>
</gene>
<dbReference type="RefSeq" id="WP_028528169.1">
    <property type="nucleotide sequence ID" value="NZ_CABLBR010000008.1"/>
</dbReference>
<feature type="transmembrane region" description="Helical" evidence="1">
    <location>
        <begin position="29"/>
        <end position="54"/>
    </location>
</feature>
<keyword evidence="3" id="KW-1185">Reference proteome</keyword>
<organism evidence="2 3">
    <name type="scientific">Ruminococcus gauvreauii</name>
    <dbReference type="NCBI Taxonomy" id="438033"/>
    <lineage>
        <taxon>Bacteria</taxon>
        <taxon>Bacillati</taxon>
        <taxon>Bacillota</taxon>
        <taxon>Clostridia</taxon>
        <taxon>Eubacteriales</taxon>
        <taxon>Oscillospiraceae</taxon>
        <taxon>Ruminococcus</taxon>
    </lineage>
</organism>
<dbReference type="Proteomes" id="UP001060164">
    <property type="component" value="Chromosome"/>
</dbReference>
<name>A0ABY5VCY0_9FIRM</name>
<reference evidence="2" key="1">
    <citation type="journal article" date="2022" name="Cell">
        <title>Design, construction, and in vivo augmentation of a complex gut microbiome.</title>
        <authorList>
            <person name="Cheng A.G."/>
            <person name="Ho P.Y."/>
            <person name="Aranda-Diaz A."/>
            <person name="Jain S."/>
            <person name="Yu F.B."/>
            <person name="Meng X."/>
            <person name="Wang M."/>
            <person name="Iakiviak M."/>
            <person name="Nagashima K."/>
            <person name="Zhao A."/>
            <person name="Murugkar P."/>
            <person name="Patil A."/>
            <person name="Atabakhsh K."/>
            <person name="Weakley A."/>
            <person name="Yan J."/>
            <person name="Brumbaugh A.R."/>
            <person name="Higginbottom S."/>
            <person name="Dimas A."/>
            <person name="Shiver A.L."/>
            <person name="Deutschbauer A."/>
            <person name="Neff N."/>
            <person name="Sonnenburg J.L."/>
            <person name="Huang K.C."/>
            <person name="Fischbach M.A."/>
        </authorList>
    </citation>
    <scope>NUCLEOTIDE SEQUENCE</scope>
    <source>
        <strain evidence="2">DSM 19829</strain>
    </source>
</reference>
<proteinExistence type="predicted"/>
<keyword evidence="1" id="KW-0812">Transmembrane</keyword>
<evidence type="ECO:0000256" key="1">
    <source>
        <dbReference type="SAM" id="Phobius"/>
    </source>
</evidence>
<keyword evidence="1" id="KW-1133">Transmembrane helix</keyword>
<keyword evidence="1" id="KW-0472">Membrane</keyword>
<protein>
    <submittedName>
        <fullName evidence="2">Uncharacterized protein</fullName>
    </submittedName>
</protein>